<name>A0AAP0BHL0_9ASPA</name>
<feature type="region of interest" description="Disordered" evidence="1">
    <location>
        <begin position="410"/>
        <end position="430"/>
    </location>
</feature>
<sequence length="492" mass="55250">MQEELHQFDRNKVWELVPRPKDHSIVGTKWVFRNKLDDQGVIVRNKARLVAQGYSQEEGIDYDQTFAPIARLEAIRIFLAYAAHKGFKVYQMDVKSAFLNGYIKEEVYVRQPPGFISSTYPDHVFKLHKALYGLKQAPRAWYTMAVNVAALAKMKFDIGFDIDMDLFDGSDQVFKDILELFREQQLVQIMSTRMKIAADEFKEWVFTAHNLDQNTLVGTISGTQVSLSPTLLTEVFHLSTGDDSVELSREEFASMLDRMGHSVENPNKLLKKNLSIEFRFLADIVGKVLLAKHSAHDTISRYQFCLMGALVDKKHLNWGEIFFDLINKKINKSFVNFGRILGVFLHSRCPKLLVSNGMHINATKRLTCALFGKWDRQIIKPTRTTTASGTSTIAVSSPQAPALIEELLASTSSPPSPPPVVSTSTSTSTISTSFSSPITISSPISPPTTSEQFHPLHYYPPLDIPSFNILENSFMDASPSSPAELPSTSSYQ</sequence>
<dbReference type="InterPro" id="IPR043502">
    <property type="entry name" value="DNA/RNA_pol_sf"/>
</dbReference>
<evidence type="ECO:0000313" key="4">
    <source>
        <dbReference type="Proteomes" id="UP001418222"/>
    </source>
</evidence>
<proteinExistence type="predicted"/>
<dbReference type="Pfam" id="PF07727">
    <property type="entry name" value="RVT_2"/>
    <property type="match status" value="1"/>
</dbReference>
<dbReference type="InterPro" id="IPR013103">
    <property type="entry name" value="RVT_2"/>
</dbReference>
<dbReference type="AlphaFoldDB" id="A0AAP0BHL0"/>
<gene>
    <name evidence="3" type="ORF">KSP39_PZI011550</name>
</gene>
<accession>A0AAP0BHL0</accession>
<dbReference type="EMBL" id="JBBWWQ010000009">
    <property type="protein sequence ID" value="KAK8939093.1"/>
    <property type="molecule type" value="Genomic_DNA"/>
</dbReference>
<evidence type="ECO:0000256" key="1">
    <source>
        <dbReference type="SAM" id="MobiDB-lite"/>
    </source>
</evidence>
<evidence type="ECO:0000259" key="2">
    <source>
        <dbReference type="Pfam" id="PF07727"/>
    </source>
</evidence>
<dbReference type="SUPFAM" id="SSF56672">
    <property type="entry name" value="DNA/RNA polymerases"/>
    <property type="match status" value="1"/>
</dbReference>
<protein>
    <recommendedName>
        <fullName evidence="2">Reverse transcriptase Ty1/copia-type domain-containing protein</fullName>
    </recommendedName>
</protein>
<reference evidence="3 4" key="1">
    <citation type="journal article" date="2022" name="Nat. Plants">
        <title>Genomes of leafy and leafless Platanthera orchids illuminate the evolution of mycoheterotrophy.</title>
        <authorList>
            <person name="Li M.H."/>
            <person name="Liu K.W."/>
            <person name="Li Z."/>
            <person name="Lu H.C."/>
            <person name="Ye Q.L."/>
            <person name="Zhang D."/>
            <person name="Wang J.Y."/>
            <person name="Li Y.F."/>
            <person name="Zhong Z.M."/>
            <person name="Liu X."/>
            <person name="Yu X."/>
            <person name="Liu D.K."/>
            <person name="Tu X.D."/>
            <person name="Liu B."/>
            <person name="Hao Y."/>
            <person name="Liao X.Y."/>
            <person name="Jiang Y.T."/>
            <person name="Sun W.H."/>
            <person name="Chen J."/>
            <person name="Chen Y.Q."/>
            <person name="Ai Y."/>
            <person name="Zhai J.W."/>
            <person name="Wu S.S."/>
            <person name="Zhou Z."/>
            <person name="Hsiao Y.Y."/>
            <person name="Wu W.L."/>
            <person name="Chen Y.Y."/>
            <person name="Lin Y.F."/>
            <person name="Hsu J.L."/>
            <person name="Li C.Y."/>
            <person name="Wang Z.W."/>
            <person name="Zhao X."/>
            <person name="Zhong W.Y."/>
            <person name="Ma X.K."/>
            <person name="Ma L."/>
            <person name="Huang J."/>
            <person name="Chen G.Z."/>
            <person name="Huang M.Z."/>
            <person name="Huang L."/>
            <person name="Peng D.H."/>
            <person name="Luo Y.B."/>
            <person name="Zou S.Q."/>
            <person name="Chen S.P."/>
            <person name="Lan S."/>
            <person name="Tsai W.C."/>
            <person name="Van de Peer Y."/>
            <person name="Liu Z.J."/>
        </authorList>
    </citation>
    <scope>NUCLEOTIDE SEQUENCE [LARGE SCALE GENOMIC DNA]</scope>
    <source>
        <strain evidence="3">Lor287</strain>
    </source>
</reference>
<feature type="domain" description="Reverse transcriptase Ty1/copia-type" evidence="2">
    <location>
        <begin position="11"/>
        <end position="157"/>
    </location>
</feature>
<evidence type="ECO:0000313" key="3">
    <source>
        <dbReference type="EMBL" id="KAK8939093.1"/>
    </source>
</evidence>
<comment type="caution">
    <text evidence="3">The sequence shown here is derived from an EMBL/GenBank/DDBJ whole genome shotgun (WGS) entry which is preliminary data.</text>
</comment>
<keyword evidence="4" id="KW-1185">Reference proteome</keyword>
<organism evidence="3 4">
    <name type="scientific">Platanthera zijinensis</name>
    <dbReference type="NCBI Taxonomy" id="2320716"/>
    <lineage>
        <taxon>Eukaryota</taxon>
        <taxon>Viridiplantae</taxon>
        <taxon>Streptophyta</taxon>
        <taxon>Embryophyta</taxon>
        <taxon>Tracheophyta</taxon>
        <taxon>Spermatophyta</taxon>
        <taxon>Magnoliopsida</taxon>
        <taxon>Liliopsida</taxon>
        <taxon>Asparagales</taxon>
        <taxon>Orchidaceae</taxon>
        <taxon>Orchidoideae</taxon>
        <taxon>Orchideae</taxon>
        <taxon>Orchidinae</taxon>
        <taxon>Platanthera</taxon>
    </lineage>
</organism>
<dbReference type="Proteomes" id="UP001418222">
    <property type="component" value="Unassembled WGS sequence"/>
</dbReference>
<feature type="compositionally biased region" description="Low complexity" evidence="1">
    <location>
        <begin position="421"/>
        <end position="430"/>
    </location>
</feature>